<evidence type="ECO:0000256" key="2">
    <source>
        <dbReference type="ARBA" id="ARBA00004496"/>
    </source>
</evidence>
<comment type="caution">
    <text evidence="20">The sequence shown here is derived from an EMBL/GenBank/DDBJ whole genome shotgun (WGS) entry which is preliminary data.</text>
</comment>
<dbReference type="OrthoDB" id="100605at2"/>
<proteinExistence type="inferred from homology"/>
<feature type="chain" id="PRO_5039520239" description="Aminopeptidase N" evidence="17">
    <location>
        <begin position="21"/>
        <end position="478"/>
    </location>
</feature>
<feature type="binding site" evidence="15">
    <location>
        <position position="346"/>
    </location>
    <ligand>
        <name>Zn(2+)</name>
        <dbReference type="ChEBI" id="CHEBI:29105"/>
        <note>catalytic</note>
    </ligand>
</feature>
<evidence type="ECO:0000256" key="14">
    <source>
        <dbReference type="PIRSR" id="PIRSR634015-1"/>
    </source>
</evidence>
<dbReference type="InterPro" id="IPR027268">
    <property type="entry name" value="Peptidase_M4/M1_CTD_sf"/>
</dbReference>
<evidence type="ECO:0000256" key="15">
    <source>
        <dbReference type="PIRSR" id="PIRSR634015-3"/>
    </source>
</evidence>
<evidence type="ECO:0000259" key="19">
    <source>
        <dbReference type="Pfam" id="PF17900"/>
    </source>
</evidence>
<dbReference type="Pfam" id="PF01433">
    <property type="entry name" value="Peptidase_M1"/>
    <property type="match status" value="1"/>
</dbReference>
<dbReference type="PRINTS" id="PR00756">
    <property type="entry name" value="ALADIPTASE"/>
</dbReference>
<dbReference type="InterPro" id="IPR001930">
    <property type="entry name" value="Peptidase_M1"/>
</dbReference>
<evidence type="ECO:0000256" key="13">
    <source>
        <dbReference type="ARBA" id="ARBA00031533"/>
    </source>
</evidence>
<dbReference type="CDD" id="cd09603">
    <property type="entry name" value="M1_APN_like"/>
    <property type="match status" value="1"/>
</dbReference>
<comment type="cofactor">
    <cofactor evidence="15">
        <name>Zn(2+)</name>
        <dbReference type="ChEBI" id="CHEBI:29105"/>
    </cofactor>
    <text evidence="15">Binds 1 zinc ion per subunit.</text>
</comment>
<evidence type="ECO:0000256" key="5">
    <source>
        <dbReference type="ARBA" id="ARBA00015611"/>
    </source>
</evidence>
<dbReference type="Gene3D" id="1.10.390.10">
    <property type="entry name" value="Neutral Protease Domain 2"/>
    <property type="match status" value="1"/>
</dbReference>
<evidence type="ECO:0000256" key="11">
    <source>
        <dbReference type="ARBA" id="ARBA00023049"/>
    </source>
</evidence>
<evidence type="ECO:0000256" key="12">
    <source>
        <dbReference type="ARBA" id="ARBA00029811"/>
    </source>
</evidence>
<dbReference type="PROSITE" id="PS51257">
    <property type="entry name" value="PROKAR_LIPOPROTEIN"/>
    <property type="match status" value="1"/>
</dbReference>
<dbReference type="InterPro" id="IPR042097">
    <property type="entry name" value="Aminopeptidase_N-like_N_sf"/>
</dbReference>
<dbReference type="SUPFAM" id="SSF63737">
    <property type="entry name" value="Leukotriene A4 hydrolase N-terminal domain"/>
    <property type="match status" value="1"/>
</dbReference>
<evidence type="ECO:0000256" key="16">
    <source>
        <dbReference type="SAM" id="MobiDB-lite"/>
    </source>
</evidence>
<organism evidence="20 21">
    <name type="scientific">Amycolatopsis cihanbeyliensis</name>
    <dbReference type="NCBI Taxonomy" id="1128664"/>
    <lineage>
        <taxon>Bacteria</taxon>
        <taxon>Bacillati</taxon>
        <taxon>Actinomycetota</taxon>
        <taxon>Actinomycetes</taxon>
        <taxon>Pseudonocardiales</taxon>
        <taxon>Pseudonocardiaceae</taxon>
        <taxon>Amycolatopsis</taxon>
    </lineage>
</organism>
<evidence type="ECO:0000313" key="20">
    <source>
        <dbReference type="EMBL" id="TQJ04534.1"/>
    </source>
</evidence>
<dbReference type="EMBL" id="VFML01000001">
    <property type="protein sequence ID" value="TQJ04534.1"/>
    <property type="molecule type" value="Genomic_DNA"/>
</dbReference>
<name>A0A542DNI9_AMYCI</name>
<dbReference type="GO" id="GO:0008237">
    <property type="term" value="F:metallopeptidase activity"/>
    <property type="evidence" value="ECO:0007669"/>
    <property type="project" value="UniProtKB-KW"/>
</dbReference>
<dbReference type="GO" id="GO:0016285">
    <property type="term" value="F:alanyl aminopeptidase activity"/>
    <property type="evidence" value="ECO:0007669"/>
    <property type="project" value="UniProtKB-EC"/>
</dbReference>
<keyword evidence="17" id="KW-0732">Signal</keyword>
<dbReference type="InterPro" id="IPR034015">
    <property type="entry name" value="M1_LTA4H"/>
</dbReference>
<evidence type="ECO:0000256" key="9">
    <source>
        <dbReference type="ARBA" id="ARBA00022801"/>
    </source>
</evidence>
<dbReference type="SUPFAM" id="SSF55486">
    <property type="entry name" value="Metalloproteases ('zincins'), catalytic domain"/>
    <property type="match status" value="1"/>
</dbReference>
<dbReference type="PANTHER" id="PTHR45726:SF3">
    <property type="entry name" value="LEUKOTRIENE A-4 HYDROLASE"/>
    <property type="match status" value="1"/>
</dbReference>
<feature type="region of interest" description="Disordered" evidence="16">
    <location>
        <begin position="24"/>
        <end position="47"/>
    </location>
</feature>
<protein>
    <recommendedName>
        <fullName evidence="5">Aminopeptidase N</fullName>
        <ecNumber evidence="4">3.4.11.2</ecNumber>
    </recommendedName>
    <alternativeName>
        <fullName evidence="12">Alanine aminopeptidase</fullName>
    </alternativeName>
    <alternativeName>
        <fullName evidence="13">Lysyl aminopeptidase</fullName>
    </alternativeName>
</protein>
<dbReference type="InterPro" id="IPR045357">
    <property type="entry name" value="Aminopeptidase_N-like_N"/>
</dbReference>
<feature type="active site" description="Proton donor" evidence="14">
    <location>
        <position position="400"/>
    </location>
</feature>
<feature type="binding site" evidence="15">
    <location>
        <position position="323"/>
    </location>
    <ligand>
        <name>Zn(2+)</name>
        <dbReference type="ChEBI" id="CHEBI:29105"/>
        <note>catalytic</note>
    </ligand>
</feature>
<feature type="domain" description="Aminopeptidase N-like N-terminal" evidence="19">
    <location>
        <begin position="62"/>
        <end position="233"/>
    </location>
</feature>
<reference evidence="20 21" key="1">
    <citation type="submission" date="2019-06" db="EMBL/GenBank/DDBJ databases">
        <title>Sequencing the genomes of 1000 actinobacteria strains.</title>
        <authorList>
            <person name="Klenk H.-P."/>
        </authorList>
    </citation>
    <scope>NUCLEOTIDE SEQUENCE [LARGE SCALE GENOMIC DNA]</scope>
    <source>
        <strain evidence="20 21">DSM 45679</strain>
    </source>
</reference>
<keyword evidence="21" id="KW-1185">Reference proteome</keyword>
<evidence type="ECO:0000256" key="1">
    <source>
        <dbReference type="ARBA" id="ARBA00000098"/>
    </source>
</evidence>
<feature type="compositionally biased region" description="Low complexity" evidence="16">
    <location>
        <begin position="33"/>
        <end position="47"/>
    </location>
</feature>
<evidence type="ECO:0000256" key="17">
    <source>
        <dbReference type="SAM" id="SignalP"/>
    </source>
</evidence>
<gene>
    <name evidence="20" type="ORF">FB471_4332</name>
</gene>
<dbReference type="InterPro" id="IPR014782">
    <property type="entry name" value="Peptidase_M1_dom"/>
</dbReference>
<keyword evidence="7" id="KW-0645">Protease</keyword>
<dbReference type="PANTHER" id="PTHR45726">
    <property type="entry name" value="LEUKOTRIENE A-4 HYDROLASE"/>
    <property type="match status" value="1"/>
</dbReference>
<evidence type="ECO:0000256" key="10">
    <source>
        <dbReference type="ARBA" id="ARBA00022833"/>
    </source>
</evidence>
<evidence type="ECO:0000256" key="4">
    <source>
        <dbReference type="ARBA" id="ARBA00012564"/>
    </source>
</evidence>
<keyword evidence="6" id="KW-0963">Cytoplasm</keyword>
<dbReference type="GO" id="GO:0006508">
    <property type="term" value="P:proteolysis"/>
    <property type="evidence" value="ECO:0007669"/>
    <property type="project" value="UniProtKB-KW"/>
</dbReference>
<evidence type="ECO:0000256" key="7">
    <source>
        <dbReference type="ARBA" id="ARBA00022670"/>
    </source>
</evidence>
<dbReference type="Proteomes" id="UP000320876">
    <property type="component" value="Unassembled WGS sequence"/>
</dbReference>
<dbReference type="GO" id="GO:0008270">
    <property type="term" value="F:zinc ion binding"/>
    <property type="evidence" value="ECO:0007669"/>
    <property type="project" value="InterPro"/>
</dbReference>
<accession>A0A542DNI9</accession>
<feature type="signal peptide" evidence="17">
    <location>
        <begin position="1"/>
        <end position="20"/>
    </location>
</feature>
<evidence type="ECO:0000256" key="3">
    <source>
        <dbReference type="ARBA" id="ARBA00010136"/>
    </source>
</evidence>
<dbReference type="EC" id="3.4.11.2" evidence="4"/>
<feature type="binding site" evidence="15">
    <location>
        <position position="327"/>
    </location>
    <ligand>
        <name>Zn(2+)</name>
        <dbReference type="ChEBI" id="CHEBI:29105"/>
        <note>catalytic</note>
    </ligand>
</feature>
<comment type="catalytic activity">
    <reaction evidence="1">
        <text>Release of an N-terminal amino acid, Xaa-|-Yaa- from a peptide, amide or arylamide. Xaa is preferably Ala, but may be most amino acids including Pro (slow action). When a terminal hydrophobic residue is followed by a prolyl residue, the two may be released as an intact Xaa-Pro dipeptide.</text>
        <dbReference type="EC" id="3.4.11.2"/>
    </reaction>
</comment>
<evidence type="ECO:0000256" key="6">
    <source>
        <dbReference type="ARBA" id="ARBA00022490"/>
    </source>
</evidence>
<keyword evidence="11" id="KW-0482">Metalloprotease</keyword>
<keyword evidence="8 15" id="KW-0479">Metal-binding</keyword>
<dbReference type="Gene3D" id="2.60.40.1730">
    <property type="entry name" value="tricorn interacting facor f3 domain"/>
    <property type="match status" value="1"/>
</dbReference>
<evidence type="ECO:0000313" key="21">
    <source>
        <dbReference type="Proteomes" id="UP000320876"/>
    </source>
</evidence>
<dbReference type="Pfam" id="PF17900">
    <property type="entry name" value="Peptidase_M1_N"/>
    <property type="match status" value="1"/>
</dbReference>
<dbReference type="RefSeq" id="WP_142000196.1">
    <property type="nucleotide sequence ID" value="NZ_VFML01000001.1"/>
</dbReference>
<dbReference type="AlphaFoldDB" id="A0A542DNI9"/>
<comment type="subcellular location">
    <subcellularLocation>
        <location evidence="2">Cytoplasm</location>
    </subcellularLocation>
</comment>
<evidence type="ECO:0000259" key="18">
    <source>
        <dbReference type="Pfam" id="PF01433"/>
    </source>
</evidence>
<feature type="active site" description="Proton acceptor" evidence="14">
    <location>
        <position position="324"/>
    </location>
</feature>
<keyword evidence="9" id="KW-0378">Hydrolase</keyword>
<sequence length="478" mass="52729">MLNGRIRTLLLCGLTCTLVACTGSEPAPPARQTGTDPAPGAAGAGDPYYPADGNGGYDALGYEVSVRYEPAANRLRGDTVLTATATKDLSRFNLDLRGFEVESVRVNGRPAEFRREGEFELVISPARALAEAETFQARIRYGGAPRAAGEGQLGANGWQRTGTGEAFVLGQPHSAAYWYPVNETPRDKATFRLEATVPEGWTAVSIGREIGARTADGWTTTTWEERTPVASYLTTLAIGRFTLERRDLADGTPVLDAYAPGAEEQRDLGRRTGEVIGFLAGKFGPYPQRAAGGIYLDERIGFSLETQGRPVYAEWADLETVVHELAHQWYGNSVSVRSWSDICLNECLASYAQWLWLEEQRGEDLDARFHRIVERTRNDDEFWSPKLHEMGAGNEFEGVYDKGPLAIHALRRKIGEEAFARVLPEWAAEHREGNASWPEFERFVTEISGQELDAFFAAWFRGTGIPRRARLFPGSLGG</sequence>
<feature type="domain" description="Peptidase M1 membrane alanine aminopeptidase" evidence="18">
    <location>
        <begin position="319"/>
        <end position="459"/>
    </location>
</feature>
<dbReference type="GO" id="GO:0005737">
    <property type="term" value="C:cytoplasm"/>
    <property type="evidence" value="ECO:0007669"/>
    <property type="project" value="UniProtKB-SubCell"/>
</dbReference>
<evidence type="ECO:0000256" key="8">
    <source>
        <dbReference type="ARBA" id="ARBA00022723"/>
    </source>
</evidence>
<keyword evidence="10 15" id="KW-0862">Zinc</keyword>
<comment type="similarity">
    <text evidence="3">Belongs to the peptidase M1 family.</text>
</comment>